<dbReference type="InterPro" id="IPR051783">
    <property type="entry name" value="NAD(P)-dependent_oxidoreduct"/>
</dbReference>
<dbReference type="InterPro" id="IPR008030">
    <property type="entry name" value="NmrA-like"/>
</dbReference>
<evidence type="ECO:0000259" key="1">
    <source>
        <dbReference type="Pfam" id="PF05368"/>
    </source>
</evidence>
<feature type="domain" description="NmrA-like" evidence="1">
    <location>
        <begin position="5"/>
        <end position="80"/>
    </location>
</feature>
<evidence type="ECO:0000313" key="2">
    <source>
        <dbReference type="EMBL" id="KAF2019626.1"/>
    </source>
</evidence>
<dbReference type="GO" id="GO:0005737">
    <property type="term" value="C:cytoplasm"/>
    <property type="evidence" value="ECO:0007669"/>
    <property type="project" value="TreeGrafter"/>
</dbReference>
<name>A0A6A5Y312_9PLEO</name>
<dbReference type="Gene3D" id="3.40.50.720">
    <property type="entry name" value="NAD(P)-binding Rossmann-like Domain"/>
    <property type="match status" value="1"/>
</dbReference>
<accession>A0A6A5Y312</accession>
<dbReference type="OrthoDB" id="10262413at2759"/>
<dbReference type="GO" id="GO:0004029">
    <property type="term" value="F:aldehyde dehydrogenase (NAD+) activity"/>
    <property type="evidence" value="ECO:0007669"/>
    <property type="project" value="TreeGrafter"/>
</dbReference>
<dbReference type="EMBL" id="ML978067">
    <property type="protein sequence ID" value="KAF2019626.1"/>
    <property type="molecule type" value="Genomic_DNA"/>
</dbReference>
<sequence>MAQYSILITGAAGYIGGSILSALVSLEDQHNIFATVRTFKQADAVVYQHPGITVLQVDVTHEKEIEHIISTHEIDIVIQAASSIDSRLSIQLISALSKRKQRNGGKNVWFIHTSGLGGFCVQNGWPVEEREDTGPIFETEKRLMETFPIRKTDVEITEYAEVMGVDSLIVVLPIIYGKGTGAWNQLSINLPIYVKSIIQSGRARKFAENTKVSASHISDLVSLYTLLVSKIIAREDIPRGKEGYYFALAHRIEGWEVAESLSGAAKARGLIADSTVEVWESDASAAEAMGVPEMFVQVLWNSGDEMIARRPFSLGWSPKWDRKRFIDNIDDEIAAVLELGEAKSSLVSSLFKFAGV</sequence>
<dbReference type="Pfam" id="PF05368">
    <property type="entry name" value="NmrA"/>
    <property type="match status" value="1"/>
</dbReference>
<dbReference type="AlphaFoldDB" id="A0A6A5Y312"/>
<evidence type="ECO:0000313" key="3">
    <source>
        <dbReference type="Proteomes" id="UP000799778"/>
    </source>
</evidence>
<reference evidence="2" key="1">
    <citation type="journal article" date="2020" name="Stud. Mycol.">
        <title>101 Dothideomycetes genomes: a test case for predicting lifestyles and emergence of pathogens.</title>
        <authorList>
            <person name="Haridas S."/>
            <person name="Albert R."/>
            <person name="Binder M."/>
            <person name="Bloem J."/>
            <person name="Labutti K."/>
            <person name="Salamov A."/>
            <person name="Andreopoulos B."/>
            <person name="Baker S."/>
            <person name="Barry K."/>
            <person name="Bills G."/>
            <person name="Bluhm B."/>
            <person name="Cannon C."/>
            <person name="Castanera R."/>
            <person name="Culley D."/>
            <person name="Daum C."/>
            <person name="Ezra D."/>
            <person name="Gonzalez J."/>
            <person name="Henrissat B."/>
            <person name="Kuo A."/>
            <person name="Liang C."/>
            <person name="Lipzen A."/>
            <person name="Lutzoni F."/>
            <person name="Magnuson J."/>
            <person name="Mondo S."/>
            <person name="Nolan M."/>
            <person name="Ohm R."/>
            <person name="Pangilinan J."/>
            <person name="Park H.-J."/>
            <person name="Ramirez L."/>
            <person name="Alfaro M."/>
            <person name="Sun H."/>
            <person name="Tritt A."/>
            <person name="Yoshinaga Y."/>
            <person name="Zwiers L.-H."/>
            <person name="Turgeon B."/>
            <person name="Goodwin S."/>
            <person name="Spatafora J."/>
            <person name="Crous P."/>
            <person name="Grigoriev I."/>
        </authorList>
    </citation>
    <scope>NUCLEOTIDE SEQUENCE</scope>
    <source>
        <strain evidence="2">CBS 175.79</strain>
    </source>
</reference>
<dbReference type="InterPro" id="IPR036291">
    <property type="entry name" value="NAD(P)-bd_dom_sf"/>
</dbReference>
<dbReference type="PANTHER" id="PTHR48079">
    <property type="entry name" value="PROTEIN YEEZ"/>
    <property type="match status" value="1"/>
</dbReference>
<gene>
    <name evidence="2" type="ORF">BU24DRAFT_419237</name>
</gene>
<keyword evidence="3" id="KW-1185">Reference proteome</keyword>
<proteinExistence type="predicted"/>
<dbReference type="Proteomes" id="UP000799778">
    <property type="component" value="Unassembled WGS sequence"/>
</dbReference>
<dbReference type="RefSeq" id="XP_033387965.1">
    <property type="nucleotide sequence ID" value="XM_033527167.1"/>
</dbReference>
<dbReference type="SUPFAM" id="SSF51735">
    <property type="entry name" value="NAD(P)-binding Rossmann-fold domains"/>
    <property type="match status" value="1"/>
</dbReference>
<protein>
    <submittedName>
        <fullName evidence="2">NAD(P)-binding protein</fullName>
    </submittedName>
</protein>
<dbReference type="GeneID" id="54284564"/>
<dbReference type="PANTHER" id="PTHR48079:SF6">
    <property type="entry name" value="NAD(P)-BINDING DOMAIN-CONTAINING PROTEIN-RELATED"/>
    <property type="match status" value="1"/>
</dbReference>
<organism evidence="2 3">
    <name type="scientific">Aaosphaeria arxii CBS 175.79</name>
    <dbReference type="NCBI Taxonomy" id="1450172"/>
    <lineage>
        <taxon>Eukaryota</taxon>
        <taxon>Fungi</taxon>
        <taxon>Dikarya</taxon>
        <taxon>Ascomycota</taxon>
        <taxon>Pezizomycotina</taxon>
        <taxon>Dothideomycetes</taxon>
        <taxon>Pleosporomycetidae</taxon>
        <taxon>Pleosporales</taxon>
        <taxon>Pleosporales incertae sedis</taxon>
        <taxon>Aaosphaeria</taxon>
    </lineage>
</organism>